<sequence>MAGRLIRFEIIKAALAEASLQKSAPSSQALWDATGGVSAPAVVPDEIAAPAEPQEEPMQEDSGSSQSGSKISGWDSDSQVSKWGPEPQGSQPNPSLSMKSEDSWIAVCQQALAHAACVSATGDDGE</sequence>
<keyword evidence="3" id="KW-1185">Reference proteome</keyword>
<feature type="region of interest" description="Disordered" evidence="1">
    <location>
        <begin position="21"/>
        <end position="101"/>
    </location>
</feature>
<feature type="compositionally biased region" description="Low complexity" evidence="1">
    <location>
        <begin position="62"/>
        <end position="76"/>
    </location>
</feature>
<accession>R7S628</accession>
<dbReference type="EMBL" id="JH712003">
    <property type="protein sequence ID" value="EIW51161.1"/>
    <property type="molecule type" value="Genomic_DNA"/>
</dbReference>
<dbReference type="GeneID" id="19412472"/>
<name>R7S628_TRAVS</name>
<reference evidence="3" key="1">
    <citation type="journal article" date="2012" name="Science">
        <title>The Paleozoic origin of enzymatic lignin decomposition reconstructed from 31 fungal genomes.</title>
        <authorList>
            <person name="Floudas D."/>
            <person name="Binder M."/>
            <person name="Riley R."/>
            <person name="Barry K."/>
            <person name="Blanchette R.A."/>
            <person name="Henrissat B."/>
            <person name="Martinez A.T."/>
            <person name="Otillar R."/>
            <person name="Spatafora J.W."/>
            <person name="Yadav J.S."/>
            <person name="Aerts A."/>
            <person name="Benoit I."/>
            <person name="Boyd A."/>
            <person name="Carlson A."/>
            <person name="Copeland A."/>
            <person name="Coutinho P.M."/>
            <person name="de Vries R.P."/>
            <person name="Ferreira P."/>
            <person name="Findley K."/>
            <person name="Foster B."/>
            <person name="Gaskell J."/>
            <person name="Glotzer D."/>
            <person name="Gorecki P."/>
            <person name="Heitman J."/>
            <person name="Hesse C."/>
            <person name="Hori C."/>
            <person name="Igarashi K."/>
            <person name="Jurgens J.A."/>
            <person name="Kallen N."/>
            <person name="Kersten P."/>
            <person name="Kohler A."/>
            <person name="Kuees U."/>
            <person name="Kumar T.K.A."/>
            <person name="Kuo A."/>
            <person name="LaButti K."/>
            <person name="Larrondo L.F."/>
            <person name="Lindquist E."/>
            <person name="Ling A."/>
            <person name="Lombard V."/>
            <person name="Lucas S."/>
            <person name="Lundell T."/>
            <person name="Martin R."/>
            <person name="McLaughlin D.J."/>
            <person name="Morgenstern I."/>
            <person name="Morin E."/>
            <person name="Murat C."/>
            <person name="Nagy L.G."/>
            <person name="Nolan M."/>
            <person name="Ohm R.A."/>
            <person name="Patyshakuliyeva A."/>
            <person name="Rokas A."/>
            <person name="Ruiz-Duenas F.J."/>
            <person name="Sabat G."/>
            <person name="Salamov A."/>
            <person name="Samejima M."/>
            <person name="Schmutz J."/>
            <person name="Slot J.C."/>
            <person name="St John F."/>
            <person name="Stenlid J."/>
            <person name="Sun H."/>
            <person name="Sun S."/>
            <person name="Syed K."/>
            <person name="Tsang A."/>
            <person name="Wiebenga A."/>
            <person name="Young D."/>
            <person name="Pisabarro A."/>
            <person name="Eastwood D.C."/>
            <person name="Martin F."/>
            <person name="Cullen D."/>
            <person name="Grigoriev I.V."/>
            <person name="Hibbett D.S."/>
        </authorList>
    </citation>
    <scope>NUCLEOTIDE SEQUENCE [LARGE SCALE GENOMIC DNA]</scope>
    <source>
        <strain evidence="3">FP-101664</strain>
    </source>
</reference>
<proteinExistence type="predicted"/>
<gene>
    <name evidence="2" type="ORF">TRAVEDRAFT_25160</name>
</gene>
<evidence type="ECO:0000256" key="1">
    <source>
        <dbReference type="SAM" id="MobiDB-lite"/>
    </source>
</evidence>
<feature type="compositionally biased region" description="Polar residues" evidence="1">
    <location>
        <begin position="88"/>
        <end position="98"/>
    </location>
</feature>
<dbReference type="AlphaFoldDB" id="R7S628"/>
<feature type="non-terminal residue" evidence="2">
    <location>
        <position position="126"/>
    </location>
</feature>
<organism evidence="2 3">
    <name type="scientific">Trametes versicolor (strain FP-101664)</name>
    <name type="common">White-rot fungus</name>
    <name type="synonym">Coriolus versicolor</name>
    <dbReference type="NCBI Taxonomy" id="717944"/>
    <lineage>
        <taxon>Eukaryota</taxon>
        <taxon>Fungi</taxon>
        <taxon>Dikarya</taxon>
        <taxon>Basidiomycota</taxon>
        <taxon>Agaricomycotina</taxon>
        <taxon>Agaricomycetes</taxon>
        <taxon>Polyporales</taxon>
        <taxon>Polyporaceae</taxon>
        <taxon>Trametes</taxon>
    </lineage>
</organism>
<evidence type="ECO:0000313" key="3">
    <source>
        <dbReference type="Proteomes" id="UP000054317"/>
    </source>
</evidence>
<dbReference type="RefSeq" id="XP_008045955.1">
    <property type="nucleotide sequence ID" value="XM_008047764.1"/>
</dbReference>
<evidence type="ECO:0000313" key="2">
    <source>
        <dbReference type="EMBL" id="EIW51161.1"/>
    </source>
</evidence>
<dbReference type="Proteomes" id="UP000054317">
    <property type="component" value="Unassembled WGS sequence"/>
</dbReference>
<protein>
    <submittedName>
        <fullName evidence="2">Uncharacterized protein</fullName>
    </submittedName>
</protein>
<dbReference type="KEGG" id="tvs:TRAVEDRAFT_25160"/>